<accession>A0A834ISW7</accession>
<comment type="caution">
    <text evidence="1">The sequence shown here is derived from an EMBL/GenBank/DDBJ whole genome shotgun (WGS) entry which is preliminary data.</text>
</comment>
<organism evidence="1 2">
    <name type="scientific">Rhynchophorus ferrugineus</name>
    <name type="common">Red palm weevil</name>
    <name type="synonym">Curculio ferrugineus</name>
    <dbReference type="NCBI Taxonomy" id="354439"/>
    <lineage>
        <taxon>Eukaryota</taxon>
        <taxon>Metazoa</taxon>
        <taxon>Ecdysozoa</taxon>
        <taxon>Arthropoda</taxon>
        <taxon>Hexapoda</taxon>
        <taxon>Insecta</taxon>
        <taxon>Pterygota</taxon>
        <taxon>Neoptera</taxon>
        <taxon>Endopterygota</taxon>
        <taxon>Coleoptera</taxon>
        <taxon>Polyphaga</taxon>
        <taxon>Cucujiformia</taxon>
        <taxon>Curculionidae</taxon>
        <taxon>Dryophthorinae</taxon>
        <taxon>Rhynchophorus</taxon>
    </lineage>
</organism>
<proteinExistence type="predicted"/>
<sequence length="70" mass="8094">MALTMNRTVDVTHIHKCAYFSALAPMVDEKKKSERERRKKWAHYQTEPDTSSPFLALILPLPHRAPGRGY</sequence>
<dbReference type="AlphaFoldDB" id="A0A834ISW7"/>
<reference evidence="1" key="1">
    <citation type="submission" date="2020-08" db="EMBL/GenBank/DDBJ databases">
        <title>Genome sequencing and assembly of the red palm weevil Rhynchophorus ferrugineus.</title>
        <authorList>
            <person name="Dias G.B."/>
            <person name="Bergman C.M."/>
            <person name="Manee M."/>
        </authorList>
    </citation>
    <scope>NUCLEOTIDE SEQUENCE</scope>
    <source>
        <strain evidence="1">AA-2017</strain>
        <tissue evidence="1">Whole larva</tissue>
    </source>
</reference>
<protein>
    <submittedName>
        <fullName evidence="1">Uncharacterized protein</fullName>
    </submittedName>
</protein>
<keyword evidence="2" id="KW-1185">Reference proteome</keyword>
<dbReference type="EMBL" id="JAACXV010000116">
    <property type="protein sequence ID" value="KAF7283375.1"/>
    <property type="molecule type" value="Genomic_DNA"/>
</dbReference>
<evidence type="ECO:0000313" key="1">
    <source>
        <dbReference type="EMBL" id="KAF7283375.1"/>
    </source>
</evidence>
<gene>
    <name evidence="1" type="ORF">GWI33_000880</name>
</gene>
<dbReference type="Proteomes" id="UP000625711">
    <property type="component" value="Unassembled WGS sequence"/>
</dbReference>
<evidence type="ECO:0000313" key="2">
    <source>
        <dbReference type="Proteomes" id="UP000625711"/>
    </source>
</evidence>
<name>A0A834ISW7_RHYFE</name>